<sequence length="315" mass="33848">MTTWSTSILFILYVFSTLSSTECANGTISAVIAFGDSILDTGNNNNLNTMTKCNFPPYGRNFPGGLPTGRFGDGKVFSDLIVEGLGIKDILPAYLDRNLKDADLSTGVCFASGGSGLDSLTARIQSVLSVSDQLHLFKQYITKLEAVVGKEKSNAIISNALFLVSSGNDDIAITYYSLRLRSQFAVSSYTSLLVTLASNFTKDLYGLGARRIAFMGTLPLGCLPAARATVGGILCAETVNQAAQIFNSKLSSELSALNNSLSEAKIFYLDVYSPLLDLIQNPQNQVSSSQCWVLLSRYIIMRLPINLCVLGSCSS</sequence>
<evidence type="ECO:0008006" key="5">
    <source>
        <dbReference type="Google" id="ProtNLM"/>
    </source>
</evidence>
<keyword evidence="2" id="KW-0732">Signal</keyword>
<dbReference type="InterPro" id="IPR008265">
    <property type="entry name" value="Lipase_GDSL_AS"/>
</dbReference>
<dbReference type="PANTHER" id="PTHR45642:SF52">
    <property type="entry name" value="GDSL-LIKE LIPASE_ACYLHYDROLASE"/>
    <property type="match status" value="1"/>
</dbReference>
<dbReference type="InterPro" id="IPR001087">
    <property type="entry name" value="GDSL"/>
</dbReference>
<dbReference type="Gene3D" id="3.40.50.1110">
    <property type="entry name" value="SGNH hydrolase"/>
    <property type="match status" value="1"/>
</dbReference>
<comment type="caution">
    <text evidence="3">The sequence shown here is derived from an EMBL/GenBank/DDBJ whole genome shotgun (WGS) entry which is preliminary data.</text>
</comment>
<evidence type="ECO:0000256" key="2">
    <source>
        <dbReference type="SAM" id="SignalP"/>
    </source>
</evidence>
<gene>
    <name evidence="3" type="ORF">GH714_026251</name>
</gene>
<name>A0A6A6MN50_HEVBR</name>
<dbReference type="PROSITE" id="PS01098">
    <property type="entry name" value="LIPASE_GDSL_SER"/>
    <property type="match status" value="1"/>
</dbReference>
<dbReference type="CDD" id="cd01837">
    <property type="entry name" value="SGNH_plant_lipase_like"/>
    <property type="match status" value="1"/>
</dbReference>
<dbReference type="GO" id="GO:0006629">
    <property type="term" value="P:lipid metabolic process"/>
    <property type="evidence" value="ECO:0007669"/>
    <property type="project" value="InterPro"/>
</dbReference>
<evidence type="ECO:0000256" key="1">
    <source>
        <dbReference type="ARBA" id="ARBA00008668"/>
    </source>
</evidence>
<dbReference type="Proteomes" id="UP000467840">
    <property type="component" value="Chromosome 15"/>
</dbReference>
<evidence type="ECO:0000313" key="3">
    <source>
        <dbReference type="EMBL" id="KAF2314417.1"/>
    </source>
</evidence>
<organism evidence="3 4">
    <name type="scientific">Hevea brasiliensis</name>
    <name type="common">Para rubber tree</name>
    <name type="synonym">Siphonia brasiliensis</name>
    <dbReference type="NCBI Taxonomy" id="3981"/>
    <lineage>
        <taxon>Eukaryota</taxon>
        <taxon>Viridiplantae</taxon>
        <taxon>Streptophyta</taxon>
        <taxon>Embryophyta</taxon>
        <taxon>Tracheophyta</taxon>
        <taxon>Spermatophyta</taxon>
        <taxon>Magnoliopsida</taxon>
        <taxon>eudicotyledons</taxon>
        <taxon>Gunneridae</taxon>
        <taxon>Pentapetalae</taxon>
        <taxon>rosids</taxon>
        <taxon>fabids</taxon>
        <taxon>Malpighiales</taxon>
        <taxon>Euphorbiaceae</taxon>
        <taxon>Crotonoideae</taxon>
        <taxon>Micrandreae</taxon>
        <taxon>Hevea</taxon>
    </lineage>
</organism>
<dbReference type="GO" id="GO:0016298">
    <property type="term" value="F:lipase activity"/>
    <property type="evidence" value="ECO:0007669"/>
    <property type="project" value="InterPro"/>
</dbReference>
<reference evidence="3 4" key="1">
    <citation type="journal article" date="2020" name="Mol. Plant">
        <title>The Chromosome-Based Rubber Tree Genome Provides New Insights into Spurge Genome Evolution and Rubber Biosynthesis.</title>
        <authorList>
            <person name="Liu J."/>
            <person name="Shi C."/>
            <person name="Shi C.C."/>
            <person name="Li W."/>
            <person name="Zhang Q.J."/>
            <person name="Zhang Y."/>
            <person name="Li K."/>
            <person name="Lu H.F."/>
            <person name="Shi C."/>
            <person name="Zhu S.T."/>
            <person name="Xiao Z.Y."/>
            <person name="Nan H."/>
            <person name="Yue Y."/>
            <person name="Zhu X.G."/>
            <person name="Wu Y."/>
            <person name="Hong X.N."/>
            <person name="Fan G.Y."/>
            <person name="Tong Y."/>
            <person name="Zhang D."/>
            <person name="Mao C.L."/>
            <person name="Liu Y.L."/>
            <person name="Hao S.J."/>
            <person name="Liu W.Q."/>
            <person name="Lv M.Q."/>
            <person name="Zhang H.B."/>
            <person name="Liu Y."/>
            <person name="Hu-Tang G.R."/>
            <person name="Wang J.P."/>
            <person name="Wang J.H."/>
            <person name="Sun Y.H."/>
            <person name="Ni S.B."/>
            <person name="Chen W.B."/>
            <person name="Zhang X.C."/>
            <person name="Jiao Y.N."/>
            <person name="Eichler E.E."/>
            <person name="Li G.H."/>
            <person name="Liu X."/>
            <person name="Gao L.Z."/>
        </authorList>
    </citation>
    <scope>NUCLEOTIDE SEQUENCE [LARGE SCALE GENOMIC DNA]</scope>
    <source>
        <strain evidence="4">cv. GT1</strain>
        <tissue evidence="3">Leaf</tissue>
    </source>
</reference>
<feature type="chain" id="PRO_5025607365" description="GDSL esterase/lipase EXL3" evidence="2">
    <location>
        <begin position="24"/>
        <end position="315"/>
    </location>
</feature>
<dbReference type="InterPro" id="IPR050592">
    <property type="entry name" value="GDSL_lipolytic_enzyme"/>
</dbReference>
<dbReference type="PANTHER" id="PTHR45642">
    <property type="entry name" value="GDSL ESTERASE/LIPASE EXL3"/>
    <property type="match status" value="1"/>
</dbReference>
<dbReference type="AlphaFoldDB" id="A0A6A6MN50"/>
<dbReference type="Pfam" id="PF00657">
    <property type="entry name" value="Lipase_GDSL"/>
    <property type="match status" value="1"/>
</dbReference>
<feature type="signal peptide" evidence="2">
    <location>
        <begin position="1"/>
        <end position="23"/>
    </location>
</feature>
<dbReference type="EMBL" id="JAAGAX010000005">
    <property type="protein sequence ID" value="KAF2314417.1"/>
    <property type="molecule type" value="Genomic_DNA"/>
</dbReference>
<keyword evidence="4" id="KW-1185">Reference proteome</keyword>
<dbReference type="InterPro" id="IPR035669">
    <property type="entry name" value="SGNH_plant_lipase-like"/>
</dbReference>
<evidence type="ECO:0000313" key="4">
    <source>
        <dbReference type="Proteomes" id="UP000467840"/>
    </source>
</evidence>
<protein>
    <recommendedName>
        <fullName evidence="5">GDSL esterase/lipase EXL3</fullName>
    </recommendedName>
</protein>
<dbReference type="GO" id="GO:0005576">
    <property type="term" value="C:extracellular region"/>
    <property type="evidence" value="ECO:0007669"/>
    <property type="project" value="TreeGrafter"/>
</dbReference>
<accession>A0A6A6MN50</accession>
<comment type="similarity">
    <text evidence="1">Belongs to the 'GDSL' lipolytic enzyme family.</text>
</comment>
<dbReference type="InterPro" id="IPR036514">
    <property type="entry name" value="SGNH_hydro_sf"/>
</dbReference>
<proteinExistence type="inferred from homology"/>